<dbReference type="InterPro" id="IPR004089">
    <property type="entry name" value="MCPsignal_dom"/>
</dbReference>
<dbReference type="OrthoDB" id="7293398at2"/>
<comment type="similarity">
    <text evidence="2">Belongs to the methyl-accepting chemotaxis (MCP) protein family.</text>
</comment>
<dbReference type="SMART" id="SM00304">
    <property type="entry name" value="HAMP"/>
    <property type="match status" value="1"/>
</dbReference>
<evidence type="ECO:0000259" key="6">
    <source>
        <dbReference type="PROSITE" id="PS50111"/>
    </source>
</evidence>
<evidence type="ECO:0000256" key="4">
    <source>
        <dbReference type="SAM" id="Coils"/>
    </source>
</evidence>
<evidence type="ECO:0000313" key="9">
    <source>
        <dbReference type="Proteomes" id="UP000186002"/>
    </source>
</evidence>
<keyword evidence="5" id="KW-0812">Transmembrane</keyword>
<dbReference type="PROSITE" id="PS50885">
    <property type="entry name" value="HAMP"/>
    <property type="match status" value="1"/>
</dbReference>
<accession>A0A1M7HS75</accession>
<dbReference type="Gene3D" id="6.10.340.10">
    <property type="match status" value="1"/>
</dbReference>
<keyword evidence="9" id="KW-1185">Reference proteome</keyword>
<feature type="domain" description="Methyl-accepting transducer" evidence="6">
    <location>
        <begin position="176"/>
        <end position="419"/>
    </location>
</feature>
<dbReference type="PANTHER" id="PTHR32089:SF112">
    <property type="entry name" value="LYSOZYME-LIKE PROTEIN-RELATED"/>
    <property type="match status" value="1"/>
</dbReference>
<dbReference type="GO" id="GO:0007165">
    <property type="term" value="P:signal transduction"/>
    <property type="evidence" value="ECO:0007669"/>
    <property type="project" value="UniProtKB-KW"/>
</dbReference>
<dbReference type="SUPFAM" id="SSF58104">
    <property type="entry name" value="Methyl-accepting chemotaxis protein (MCP) signaling domain"/>
    <property type="match status" value="1"/>
</dbReference>
<gene>
    <name evidence="8" type="ORF">SAMN05444272_2311</name>
</gene>
<dbReference type="Pfam" id="PF00672">
    <property type="entry name" value="HAMP"/>
    <property type="match status" value="1"/>
</dbReference>
<dbReference type="GO" id="GO:0016020">
    <property type="term" value="C:membrane"/>
    <property type="evidence" value="ECO:0007669"/>
    <property type="project" value="InterPro"/>
</dbReference>
<sequence length="439" mass="45809">MTLSIQGRFVTMVAAAALIMLGGTGYAFYVFRTALVAELGDTQAAANFIGSNVSERIDGLILDQMIQIALVCAPVGIAFLALAVTLALGLIRPLGRLEACLKSLSDGDLDVEVKGTERRDEIGLIARSVTGFRTKLAERAEAEAEEKAEQQRRMDSERAELMEDVASDFERTVIHVVESLSRAARTVGANSSELRGAVASSLAAVGEVENASQEAGQSVDGVSASAESLAHSIESIGRDVDQAAMIAGQAVAEAQATDAVVGRLSDSSRAIGEIVDLITQIASQTNLLALNATIEAARAGAAGAGFAVVANEVKTLAEQTTKATADISAQVTEVQDVAIQAEEAIRSIASTIDQISSISVAVREAVEDQTAATQKIGANARVANASSDRVERNIGTLAEAMNASQAATHEMEHASEELTVLSSSLQDQVRQFLQSIRAA</sequence>
<feature type="domain" description="HAMP" evidence="7">
    <location>
        <begin position="88"/>
        <end position="141"/>
    </location>
</feature>
<dbReference type="RefSeq" id="WP_073013189.1">
    <property type="nucleotide sequence ID" value="NZ_FRBW01000002.1"/>
</dbReference>
<evidence type="ECO:0000256" key="1">
    <source>
        <dbReference type="ARBA" id="ARBA00023224"/>
    </source>
</evidence>
<dbReference type="InterPro" id="IPR003660">
    <property type="entry name" value="HAMP_dom"/>
</dbReference>
<evidence type="ECO:0000259" key="7">
    <source>
        <dbReference type="PROSITE" id="PS50885"/>
    </source>
</evidence>
<keyword evidence="5" id="KW-0472">Membrane</keyword>
<feature type="transmembrane region" description="Helical" evidence="5">
    <location>
        <begin position="9"/>
        <end position="31"/>
    </location>
</feature>
<organism evidence="8 9">
    <name type="scientific">Roseibium suaedae</name>
    <dbReference type="NCBI Taxonomy" id="735517"/>
    <lineage>
        <taxon>Bacteria</taxon>
        <taxon>Pseudomonadati</taxon>
        <taxon>Pseudomonadota</taxon>
        <taxon>Alphaproteobacteria</taxon>
        <taxon>Hyphomicrobiales</taxon>
        <taxon>Stappiaceae</taxon>
        <taxon>Roseibium</taxon>
    </lineage>
</organism>
<proteinExistence type="inferred from homology"/>
<evidence type="ECO:0000256" key="3">
    <source>
        <dbReference type="PROSITE-ProRule" id="PRU00284"/>
    </source>
</evidence>
<dbReference type="AlphaFoldDB" id="A0A1M7HS75"/>
<keyword evidence="1 3" id="KW-0807">Transducer</keyword>
<dbReference type="EMBL" id="FRBW01000002">
    <property type="protein sequence ID" value="SHM31335.1"/>
    <property type="molecule type" value="Genomic_DNA"/>
</dbReference>
<dbReference type="SMART" id="SM00283">
    <property type="entry name" value="MA"/>
    <property type="match status" value="1"/>
</dbReference>
<reference evidence="8 9" key="1">
    <citation type="submission" date="2016-11" db="EMBL/GenBank/DDBJ databases">
        <authorList>
            <person name="Jaros S."/>
            <person name="Januszkiewicz K."/>
            <person name="Wedrychowicz H."/>
        </authorList>
    </citation>
    <scope>NUCLEOTIDE SEQUENCE [LARGE SCALE GENOMIC DNA]</scope>
    <source>
        <strain evidence="8 9">DSM 22153</strain>
    </source>
</reference>
<dbReference type="PANTHER" id="PTHR32089">
    <property type="entry name" value="METHYL-ACCEPTING CHEMOTAXIS PROTEIN MCPB"/>
    <property type="match status" value="1"/>
</dbReference>
<feature type="transmembrane region" description="Helical" evidence="5">
    <location>
        <begin position="65"/>
        <end position="91"/>
    </location>
</feature>
<protein>
    <submittedName>
        <fullName evidence="8">Methyl-accepting chemotaxis protein</fullName>
    </submittedName>
</protein>
<dbReference type="Gene3D" id="1.10.287.950">
    <property type="entry name" value="Methyl-accepting chemotaxis protein"/>
    <property type="match status" value="1"/>
</dbReference>
<name>A0A1M7HS75_9HYPH</name>
<keyword evidence="4" id="KW-0175">Coiled coil</keyword>
<evidence type="ECO:0000256" key="2">
    <source>
        <dbReference type="ARBA" id="ARBA00029447"/>
    </source>
</evidence>
<dbReference type="Pfam" id="PF00015">
    <property type="entry name" value="MCPsignal"/>
    <property type="match status" value="1"/>
</dbReference>
<dbReference type="Proteomes" id="UP000186002">
    <property type="component" value="Unassembled WGS sequence"/>
</dbReference>
<dbReference type="STRING" id="735517.SAMN05444272_2311"/>
<evidence type="ECO:0000256" key="5">
    <source>
        <dbReference type="SAM" id="Phobius"/>
    </source>
</evidence>
<evidence type="ECO:0000313" key="8">
    <source>
        <dbReference type="EMBL" id="SHM31335.1"/>
    </source>
</evidence>
<feature type="coiled-coil region" evidence="4">
    <location>
        <begin position="133"/>
        <end position="160"/>
    </location>
</feature>
<dbReference type="PROSITE" id="PS50111">
    <property type="entry name" value="CHEMOTAXIS_TRANSDUC_2"/>
    <property type="match status" value="1"/>
</dbReference>
<keyword evidence="5" id="KW-1133">Transmembrane helix</keyword>
<dbReference type="CDD" id="cd06225">
    <property type="entry name" value="HAMP"/>
    <property type="match status" value="1"/>
</dbReference>